<dbReference type="EMBL" id="ML978961">
    <property type="protein sequence ID" value="KAF1931200.1"/>
    <property type="molecule type" value="Genomic_DNA"/>
</dbReference>
<sequence length="100" mass="11393">MPQPNRFQLPIELWCAVLSRIDDLTLWTSCRRVSRTFRAEAEREFATAIAASTHGLESIWEKAIFRLAGPLHALCRNHGSSVNRCSLCHVWAKHESQCDS</sequence>
<dbReference type="SUPFAM" id="SSF81383">
    <property type="entry name" value="F-box domain"/>
    <property type="match status" value="1"/>
</dbReference>
<protein>
    <submittedName>
        <fullName evidence="1">Uncharacterized protein</fullName>
    </submittedName>
</protein>
<keyword evidence="2" id="KW-1185">Reference proteome</keyword>
<name>A0A6A5RV16_9PLEO</name>
<proteinExistence type="predicted"/>
<gene>
    <name evidence="1" type="ORF">M421DRAFT_341919</name>
</gene>
<dbReference type="AlphaFoldDB" id="A0A6A5RV16"/>
<organism evidence="1 2">
    <name type="scientific">Didymella exigua CBS 183.55</name>
    <dbReference type="NCBI Taxonomy" id="1150837"/>
    <lineage>
        <taxon>Eukaryota</taxon>
        <taxon>Fungi</taxon>
        <taxon>Dikarya</taxon>
        <taxon>Ascomycota</taxon>
        <taxon>Pezizomycotina</taxon>
        <taxon>Dothideomycetes</taxon>
        <taxon>Pleosporomycetidae</taxon>
        <taxon>Pleosporales</taxon>
        <taxon>Pleosporineae</taxon>
        <taxon>Didymellaceae</taxon>
        <taxon>Didymella</taxon>
    </lineage>
</organism>
<dbReference type="InterPro" id="IPR036047">
    <property type="entry name" value="F-box-like_dom_sf"/>
</dbReference>
<dbReference type="Proteomes" id="UP000800082">
    <property type="component" value="Unassembled WGS sequence"/>
</dbReference>
<evidence type="ECO:0000313" key="1">
    <source>
        <dbReference type="EMBL" id="KAF1931200.1"/>
    </source>
</evidence>
<dbReference type="GeneID" id="54347126"/>
<accession>A0A6A5RV16</accession>
<reference evidence="1" key="1">
    <citation type="journal article" date="2020" name="Stud. Mycol.">
        <title>101 Dothideomycetes genomes: a test case for predicting lifestyles and emergence of pathogens.</title>
        <authorList>
            <person name="Haridas S."/>
            <person name="Albert R."/>
            <person name="Binder M."/>
            <person name="Bloem J."/>
            <person name="Labutti K."/>
            <person name="Salamov A."/>
            <person name="Andreopoulos B."/>
            <person name="Baker S."/>
            <person name="Barry K."/>
            <person name="Bills G."/>
            <person name="Bluhm B."/>
            <person name="Cannon C."/>
            <person name="Castanera R."/>
            <person name="Culley D."/>
            <person name="Daum C."/>
            <person name="Ezra D."/>
            <person name="Gonzalez J."/>
            <person name="Henrissat B."/>
            <person name="Kuo A."/>
            <person name="Liang C."/>
            <person name="Lipzen A."/>
            <person name="Lutzoni F."/>
            <person name="Magnuson J."/>
            <person name="Mondo S."/>
            <person name="Nolan M."/>
            <person name="Ohm R."/>
            <person name="Pangilinan J."/>
            <person name="Park H.-J."/>
            <person name="Ramirez L."/>
            <person name="Alfaro M."/>
            <person name="Sun H."/>
            <person name="Tritt A."/>
            <person name="Yoshinaga Y."/>
            <person name="Zwiers L.-H."/>
            <person name="Turgeon B."/>
            <person name="Goodwin S."/>
            <person name="Spatafora J."/>
            <person name="Crous P."/>
            <person name="Grigoriev I."/>
        </authorList>
    </citation>
    <scope>NUCLEOTIDE SEQUENCE</scope>
    <source>
        <strain evidence="1">CBS 183.55</strain>
    </source>
</reference>
<dbReference type="RefSeq" id="XP_033451448.1">
    <property type="nucleotide sequence ID" value="XM_033589479.1"/>
</dbReference>
<evidence type="ECO:0000313" key="2">
    <source>
        <dbReference type="Proteomes" id="UP000800082"/>
    </source>
</evidence>